<accession>A0ABD4LLS8</accession>
<protein>
    <recommendedName>
        <fullName evidence="3">Phage tail protein</fullName>
    </recommendedName>
</protein>
<evidence type="ECO:0000313" key="2">
    <source>
        <dbReference type="Proteomes" id="UP000613452"/>
    </source>
</evidence>
<evidence type="ECO:0008006" key="3">
    <source>
        <dbReference type="Google" id="ProtNLM"/>
    </source>
</evidence>
<gene>
    <name evidence="1" type="ORF">JCR31_28570</name>
</gene>
<proteinExistence type="predicted"/>
<comment type="caution">
    <text evidence="1">The sequence shown here is derived from an EMBL/GenBank/DDBJ whole genome shotgun (WGS) entry which is preliminary data.</text>
</comment>
<name>A0ABD4LLS8_BACCE</name>
<dbReference type="RefSeq" id="WP_200152624.1">
    <property type="nucleotide sequence ID" value="NZ_JAEFBZ010000007.1"/>
</dbReference>
<organism evidence="1 2">
    <name type="scientific">Bacillus cereus</name>
    <dbReference type="NCBI Taxonomy" id="1396"/>
    <lineage>
        <taxon>Bacteria</taxon>
        <taxon>Bacillati</taxon>
        <taxon>Bacillota</taxon>
        <taxon>Bacilli</taxon>
        <taxon>Bacillales</taxon>
        <taxon>Bacillaceae</taxon>
        <taxon>Bacillus</taxon>
        <taxon>Bacillus cereus group</taxon>
    </lineage>
</organism>
<dbReference type="AlphaFoldDB" id="A0ABD4LLS8"/>
<sequence>MAIYGIKDCANITLFDKATNLPDLFSDYANVSTNEWTSERTFAKSKGINAIAWDSDRQGTLVVEMEVFDLKWLALTAGSEVKTGETNVAKREVVKVGSGKKATLSGVPLKGSVALIKVGADEIEHIGEHLTEVTSAPTASQFSVTGSEITFATDALEGELYAVYYLVKDTQAKVITISADKFPKAFRIVADALMREKETGTDTFIQIEYPNARPQSNFTITMSATEPTKLEVTFDLFPNKDKEFAEYKVIGA</sequence>
<evidence type="ECO:0000313" key="1">
    <source>
        <dbReference type="EMBL" id="MBK1611788.1"/>
    </source>
</evidence>
<dbReference type="EMBL" id="JAEFBZ010000007">
    <property type="protein sequence ID" value="MBK1611788.1"/>
    <property type="molecule type" value="Genomic_DNA"/>
</dbReference>
<dbReference type="Proteomes" id="UP000613452">
    <property type="component" value="Unassembled WGS sequence"/>
</dbReference>
<reference evidence="1 2" key="1">
    <citation type="submission" date="2020-12" db="EMBL/GenBank/DDBJ databases">
        <title>Genome assembly for a thermostable protease producing Bacillus cereus MAKP1 strain isolated from chicken gut.</title>
        <authorList>
            <person name="Malaviya A."/>
        </authorList>
    </citation>
    <scope>NUCLEOTIDE SEQUENCE [LARGE SCALE GENOMIC DNA]</scope>
    <source>
        <strain evidence="1 2">MAKP1</strain>
    </source>
</reference>